<reference evidence="2 3" key="1">
    <citation type="submission" date="2020-07" db="EMBL/GenBank/DDBJ databases">
        <title>Description of Limosilactobacillus balticus sp. nov., Limosilactobacillus agrestis sp. nov., Limosilactobacillus albertensis sp. nov., Limosilactobacillus rudii sp. nov., Limosilactobacillus fastidiosus sp. nov., five novel Limosilactobacillus species isolated from the vertebrate gastrointestinal tract, and proposal of 6 subspecies of Limosilactobacillus reuteri adapted to the gastrointestinal tract of specific vertebrate hosts.</title>
        <authorList>
            <person name="Li F."/>
            <person name="Cheng C."/>
            <person name="Zheng J."/>
            <person name="Quevedo R.M."/>
            <person name="Li J."/>
            <person name="Roos S."/>
            <person name="Gaenzle M.G."/>
            <person name="Walter J."/>
        </authorList>
    </citation>
    <scope>NUCLEOTIDE SEQUENCE [LARGE SCALE GENOMIC DNA]</scope>
    <source>
        <strain evidence="2 3">WF-MO7-1</strain>
    </source>
</reference>
<evidence type="ECO:0000313" key="2">
    <source>
        <dbReference type="EMBL" id="MBB1062969.1"/>
    </source>
</evidence>
<name>A0ABR6E6Z3_9LACO</name>
<feature type="domain" description="N-acetyltransferase" evidence="1">
    <location>
        <begin position="1"/>
        <end position="174"/>
    </location>
</feature>
<sequence>MQLRKATMTDFETVMEMLRDGRSSQLAERGVEQWQGDYPNEEHIKEDIQHGWTYLVQADDNQTVGVFAIVDAPDHSYDELDGKWLLDTDKYQVIHRVAIHSKHAGHGYASQLFENVISYVKTNRKDIQSLRIDTHEDNKVMQHLIDKNGFTRVGTLHGVYRSAEESYVYEMITQPRMDDN</sequence>
<keyword evidence="3" id="KW-1185">Reference proteome</keyword>
<dbReference type="InterPro" id="IPR050276">
    <property type="entry name" value="MshD_Acetyltransferase"/>
</dbReference>
<accession>A0ABR6E6Z3</accession>
<comment type="caution">
    <text evidence="2">The sequence shown here is derived from an EMBL/GenBank/DDBJ whole genome shotgun (WGS) entry which is preliminary data.</text>
</comment>
<gene>
    <name evidence="2" type="ORF">H5R64_04115</name>
</gene>
<dbReference type="RefSeq" id="WP_182582916.1">
    <property type="nucleotide sequence ID" value="NZ_JACIUZ010000030.1"/>
</dbReference>
<evidence type="ECO:0000259" key="1">
    <source>
        <dbReference type="PROSITE" id="PS51186"/>
    </source>
</evidence>
<dbReference type="SUPFAM" id="SSF55729">
    <property type="entry name" value="Acyl-CoA N-acyltransferases (Nat)"/>
    <property type="match status" value="1"/>
</dbReference>
<evidence type="ECO:0000313" key="3">
    <source>
        <dbReference type="Proteomes" id="UP000544052"/>
    </source>
</evidence>
<dbReference type="Pfam" id="PF00583">
    <property type="entry name" value="Acetyltransf_1"/>
    <property type="match status" value="1"/>
</dbReference>
<dbReference type="Gene3D" id="3.40.630.30">
    <property type="match status" value="1"/>
</dbReference>
<proteinExistence type="predicted"/>
<organism evidence="2 3">
    <name type="scientific">Limosilactobacillus fastidiosus</name>
    <dbReference type="NCBI Taxonomy" id="2759855"/>
    <lineage>
        <taxon>Bacteria</taxon>
        <taxon>Bacillati</taxon>
        <taxon>Bacillota</taxon>
        <taxon>Bacilli</taxon>
        <taxon>Lactobacillales</taxon>
        <taxon>Lactobacillaceae</taxon>
        <taxon>Limosilactobacillus</taxon>
    </lineage>
</organism>
<dbReference type="Proteomes" id="UP000544052">
    <property type="component" value="Unassembled WGS sequence"/>
</dbReference>
<dbReference type="EMBL" id="JACIUZ010000030">
    <property type="protein sequence ID" value="MBB1062969.1"/>
    <property type="molecule type" value="Genomic_DNA"/>
</dbReference>
<dbReference type="InterPro" id="IPR000182">
    <property type="entry name" value="GNAT_dom"/>
</dbReference>
<dbReference type="InterPro" id="IPR016181">
    <property type="entry name" value="Acyl_CoA_acyltransferase"/>
</dbReference>
<dbReference type="CDD" id="cd04301">
    <property type="entry name" value="NAT_SF"/>
    <property type="match status" value="1"/>
</dbReference>
<dbReference type="PROSITE" id="PS51186">
    <property type="entry name" value="GNAT"/>
    <property type="match status" value="1"/>
</dbReference>
<dbReference type="PANTHER" id="PTHR43617">
    <property type="entry name" value="L-AMINO ACID N-ACETYLTRANSFERASE"/>
    <property type="match status" value="1"/>
</dbReference>
<protein>
    <submittedName>
        <fullName evidence="2">GNAT family N-acetyltransferase</fullName>
    </submittedName>
</protein>